<proteinExistence type="predicted"/>
<dbReference type="SUPFAM" id="SSF48208">
    <property type="entry name" value="Six-hairpin glycosidases"/>
    <property type="match status" value="1"/>
</dbReference>
<gene>
    <name evidence="2" type="ORF">QJS35_00645</name>
</gene>
<dbReference type="Pfam" id="PF22422">
    <property type="entry name" value="MGH1-like_GH"/>
    <property type="match status" value="1"/>
</dbReference>
<dbReference type="InterPro" id="IPR008928">
    <property type="entry name" value="6-hairpin_glycosidase_sf"/>
</dbReference>
<dbReference type="Proteomes" id="UP001493487">
    <property type="component" value="Unassembled WGS sequence"/>
</dbReference>
<accession>A0ABV1KN61</accession>
<name>A0ABV1KN61_9BACL</name>
<feature type="domain" description="Mannosylglycerate hydrolase MGH1-like glycoside hydrolase" evidence="1">
    <location>
        <begin position="67"/>
        <end position="410"/>
    </location>
</feature>
<keyword evidence="3" id="KW-1185">Reference proteome</keyword>
<organism evidence="2 3">
    <name type="scientific">Cohnella silvisoli</name>
    <dbReference type="NCBI Taxonomy" id="2873699"/>
    <lineage>
        <taxon>Bacteria</taxon>
        <taxon>Bacillati</taxon>
        <taxon>Bacillota</taxon>
        <taxon>Bacilli</taxon>
        <taxon>Bacillales</taxon>
        <taxon>Paenibacillaceae</taxon>
        <taxon>Cohnella</taxon>
    </lineage>
</organism>
<protein>
    <recommendedName>
        <fullName evidence="1">Mannosylglycerate hydrolase MGH1-like glycoside hydrolase domain-containing protein</fullName>
    </recommendedName>
</protein>
<dbReference type="Gene3D" id="1.50.10.10">
    <property type="match status" value="1"/>
</dbReference>
<comment type="caution">
    <text evidence="2">The sequence shown here is derived from an EMBL/GenBank/DDBJ whole genome shotgun (WGS) entry which is preliminary data.</text>
</comment>
<evidence type="ECO:0000313" key="2">
    <source>
        <dbReference type="EMBL" id="MEQ4480892.1"/>
    </source>
</evidence>
<dbReference type="InterPro" id="IPR012341">
    <property type="entry name" value="6hp_glycosidase-like_sf"/>
</dbReference>
<dbReference type="InterPro" id="IPR054491">
    <property type="entry name" value="MGH1-like_GH"/>
</dbReference>
<evidence type="ECO:0000313" key="3">
    <source>
        <dbReference type="Proteomes" id="UP001493487"/>
    </source>
</evidence>
<evidence type="ECO:0000259" key="1">
    <source>
        <dbReference type="Pfam" id="PF22422"/>
    </source>
</evidence>
<dbReference type="RefSeq" id="WP_232183072.1">
    <property type="nucleotide sequence ID" value="NZ_JAIOAP010000001.1"/>
</dbReference>
<reference evidence="2 3" key="1">
    <citation type="journal article" date="2023" name="Genome Announc.">
        <title>Pan-Genome Analyses of the Genus Cohnella and Proposal of the Novel Species Cohnella silvisoli sp. nov., Isolated from Forest Soil.</title>
        <authorList>
            <person name="Wang C."/>
            <person name="Mao L."/>
            <person name="Bao G."/>
            <person name="Zhu H."/>
        </authorList>
    </citation>
    <scope>NUCLEOTIDE SEQUENCE [LARGE SCALE GENOMIC DNA]</scope>
    <source>
        <strain evidence="2 3">NL03-T5-1</strain>
    </source>
</reference>
<sequence length="496" mass="57964">MLLNPLSFVEEQDAAWFAANIPFFECPDESLQKVYYFRWQVFKKHIRETPDGYVITEFLPPVPWAGKYNTISCASGHHFYEGRWLHNQQYLDDYALFWFRKGGEPRKYSFWAADSLYARYLVTGDSRLLLELLPDLISNYEAWEAEKKDDNGLFWQYDGYDGMEFSIGGSGYRPTINSYMYGDARAIAKTAALARSNDVAHRYLLKARILKELVQQLLWDSEAQFFKVRLNRQGLAYTHNLPESWVRQMEGDQLEEGQLADVCELIGYVPWYFLLPDEGYEAAWKYIKEPLYFAAPFGPATAEQGHRFYGLKDSHECLWNGPSWPFATSQTLTAMANLIHNYEKSVITIEDYYNLLRMYANSHQIRLEDGKAVMWIDENLDPCTGEWIARKILHKRNDPNKDRGRDYNHSSYCDLIISGLIGIKPRNDHYLDIRPLIPASLWDYFCLENVPYHNRKITILYDRTGTRYGRGTGLRIYVNDIEKACFPDIQKVLIPI</sequence>
<dbReference type="EMBL" id="JASKHM010000001">
    <property type="protein sequence ID" value="MEQ4480892.1"/>
    <property type="molecule type" value="Genomic_DNA"/>
</dbReference>